<dbReference type="EMBL" id="CP000910">
    <property type="protein sequence ID" value="ABY22463.1"/>
    <property type="molecule type" value="Genomic_DNA"/>
</dbReference>
<dbReference type="KEGG" id="rsa:RSal33209_0716"/>
<sequence>MTFYRHFGSVPEAVRLALTREFEQVVTTVSSLTAAGNARERLVQFAVAGVRAYAADPMVLSIVARDPELLMPYLTERFGASQELILAAMAPLLGAGIEDRSVEVSEITATMVLILMQAVAVPAKTLAGRGQLESALEELALILDVFLDPAKRERASGTGAG</sequence>
<dbReference type="eggNOG" id="COG1309">
    <property type="taxonomic scope" value="Bacteria"/>
</dbReference>
<dbReference type="AlphaFoldDB" id="A9WQ37"/>
<dbReference type="Gene3D" id="1.10.357.10">
    <property type="entry name" value="Tetracycline Repressor, domain 2"/>
    <property type="match status" value="1"/>
</dbReference>
<accession>A9WQ37</accession>
<name>A9WQ37_RENSM</name>
<organism evidence="1 2">
    <name type="scientific">Renibacterium salmoninarum (strain ATCC 33209 / DSM 20767 / JCM 11484 / NBRC 15589 / NCIMB 2235)</name>
    <dbReference type="NCBI Taxonomy" id="288705"/>
    <lineage>
        <taxon>Bacteria</taxon>
        <taxon>Bacillati</taxon>
        <taxon>Actinomycetota</taxon>
        <taxon>Actinomycetes</taxon>
        <taxon>Micrococcales</taxon>
        <taxon>Micrococcaceae</taxon>
        <taxon>Renibacterium</taxon>
    </lineage>
</organism>
<dbReference type="HOGENOM" id="CLU_069356_39_2_11"/>
<dbReference type="STRING" id="288705.RSal33209_0716"/>
<protein>
    <submittedName>
        <fullName evidence="1">Transcriptional regulator, TetR family</fullName>
    </submittedName>
</protein>
<dbReference type="Proteomes" id="UP000002007">
    <property type="component" value="Chromosome"/>
</dbReference>
<proteinExistence type="predicted"/>
<gene>
    <name evidence="1" type="ordered locus">RSal33209_0716</name>
</gene>
<dbReference type="RefSeq" id="WP_012244162.1">
    <property type="nucleotide sequence ID" value="NC_010168.1"/>
</dbReference>
<evidence type="ECO:0000313" key="1">
    <source>
        <dbReference type="EMBL" id="ABY22463.1"/>
    </source>
</evidence>
<evidence type="ECO:0000313" key="2">
    <source>
        <dbReference type="Proteomes" id="UP000002007"/>
    </source>
</evidence>
<keyword evidence="2" id="KW-1185">Reference proteome</keyword>
<reference evidence="2" key="1">
    <citation type="journal article" date="2008" name="J. Bacteriol.">
        <title>Genome sequence of the fish pathogen Renibacterium salmoninarum suggests reductive evolution away from an environmental Arthrobacter ancestor.</title>
        <authorList>
            <person name="Wiens G.D."/>
            <person name="Rockey D.D."/>
            <person name="Wu Z."/>
            <person name="Chang J."/>
            <person name="Levy R."/>
            <person name="Crane S."/>
            <person name="Chen D.S."/>
            <person name="Capri G.R."/>
            <person name="Burnett J.R."/>
            <person name="Sudheesh P.S."/>
            <person name="Schipma M.J."/>
            <person name="Burd H."/>
            <person name="Bhattacharyya A."/>
            <person name="Rhodes L.D."/>
            <person name="Kaul R."/>
            <person name="Strom M.S."/>
        </authorList>
    </citation>
    <scope>NUCLEOTIDE SEQUENCE [LARGE SCALE GENOMIC DNA]</scope>
    <source>
        <strain evidence="2">ATCC 33209 / DSM 20767 / JCM 11484 / NBRC 15589 / NCIMB 2235</strain>
    </source>
</reference>